<gene>
    <name evidence="2" type="ORF">FIBSPDRAFT_1041540</name>
</gene>
<dbReference type="Proteomes" id="UP000076532">
    <property type="component" value="Unassembled WGS sequence"/>
</dbReference>
<dbReference type="STRING" id="436010.A0A166NUM7"/>
<dbReference type="Pfam" id="PF01177">
    <property type="entry name" value="Asp_Glu_race"/>
    <property type="match status" value="1"/>
</dbReference>
<evidence type="ECO:0000313" key="3">
    <source>
        <dbReference type="Proteomes" id="UP000076532"/>
    </source>
</evidence>
<dbReference type="OrthoDB" id="412018at2759"/>
<protein>
    <recommendedName>
        <fullName evidence="4">Hydantoin racemase</fullName>
    </recommendedName>
</protein>
<sequence>MISLLIINPNTTKAMTDGLKPLVDGLGFANTVYTFFTAPSGPASINNDDHVQESVKHCLPHLLPLLDDHDGFLVACYSDHPLVDRLSEHTRKPVVGIFQASITTSLQLIKRHETFGIVSTGAIWEQLLKAGVHNFLGVPGEAHDDTRATPFAGVETTGLNATELHDAPASEVCQRIKEATLRLLDRSEHGALGAICLGCAGMAGMDEVVRDACNEWLGQSGAHTSVRVVDGVKAGVGVLQALVAAHF</sequence>
<comment type="similarity">
    <text evidence="1">Belongs to the HyuE racemase family.</text>
</comment>
<organism evidence="2 3">
    <name type="scientific">Athelia psychrophila</name>
    <dbReference type="NCBI Taxonomy" id="1759441"/>
    <lineage>
        <taxon>Eukaryota</taxon>
        <taxon>Fungi</taxon>
        <taxon>Dikarya</taxon>
        <taxon>Basidiomycota</taxon>
        <taxon>Agaricomycotina</taxon>
        <taxon>Agaricomycetes</taxon>
        <taxon>Agaricomycetidae</taxon>
        <taxon>Atheliales</taxon>
        <taxon>Atheliaceae</taxon>
        <taxon>Athelia</taxon>
    </lineage>
</organism>
<evidence type="ECO:0000256" key="1">
    <source>
        <dbReference type="ARBA" id="ARBA00038414"/>
    </source>
</evidence>
<dbReference type="AlphaFoldDB" id="A0A166NUM7"/>
<evidence type="ECO:0000313" key="2">
    <source>
        <dbReference type="EMBL" id="KZP25399.1"/>
    </source>
</evidence>
<keyword evidence="3" id="KW-1185">Reference proteome</keyword>
<dbReference type="InterPro" id="IPR052186">
    <property type="entry name" value="Hydantoin_racemase-like"/>
</dbReference>
<dbReference type="InterPro" id="IPR053714">
    <property type="entry name" value="Iso_Racemase_Enz_sf"/>
</dbReference>
<proteinExistence type="inferred from homology"/>
<evidence type="ECO:0008006" key="4">
    <source>
        <dbReference type="Google" id="ProtNLM"/>
    </source>
</evidence>
<accession>A0A166NUM7</accession>
<dbReference type="PANTHER" id="PTHR28047:SF5">
    <property type="entry name" value="PROTEIN DCG1"/>
    <property type="match status" value="1"/>
</dbReference>
<reference evidence="2 3" key="1">
    <citation type="journal article" date="2016" name="Mol. Biol. Evol.">
        <title>Comparative Genomics of Early-Diverging Mushroom-Forming Fungi Provides Insights into the Origins of Lignocellulose Decay Capabilities.</title>
        <authorList>
            <person name="Nagy L.G."/>
            <person name="Riley R."/>
            <person name="Tritt A."/>
            <person name="Adam C."/>
            <person name="Daum C."/>
            <person name="Floudas D."/>
            <person name="Sun H."/>
            <person name="Yadav J.S."/>
            <person name="Pangilinan J."/>
            <person name="Larsson K.H."/>
            <person name="Matsuura K."/>
            <person name="Barry K."/>
            <person name="Labutti K."/>
            <person name="Kuo R."/>
            <person name="Ohm R.A."/>
            <person name="Bhattacharya S.S."/>
            <person name="Shirouzu T."/>
            <person name="Yoshinaga Y."/>
            <person name="Martin F.M."/>
            <person name="Grigoriev I.V."/>
            <person name="Hibbett D.S."/>
        </authorList>
    </citation>
    <scope>NUCLEOTIDE SEQUENCE [LARGE SCALE GENOMIC DNA]</scope>
    <source>
        <strain evidence="2 3">CBS 109695</strain>
    </source>
</reference>
<feature type="non-terminal residue" evidence="2">
    <location>
        <position position="1"/>
    </location>
</feature>
<dbReference type="Gene3D" id="3.40.50.12500">
    <property type="match status" value="1"/>
</dbReference>
<dbReference type="GO" id="GO:0047661">
    <property type="term" value="F:amino-acid racemase activity"/>
    <property type="evidence" value="ECO:0007669"/>
    <property type="project" value="InterPro"/>
</dbReference>
<name>A0A166NUM7_9AGAM</name>
<dbReference type="InterPro" id="IPR015942">
    <property type="entry name" value="Asp/Glu/hydantoin_racemase"/>
</dbReference>
<dbReference type="EMBL" id="KV417521">
    <property type="protein sequence ID" value="KZP25399.1"/>
    <property type="molecule type" value="Genomic_DNA"/>
</dbReference>
<dbReference type="PANTHER" id="PTHR28047">
    <property type="entry name" value="PROTEIN DCG1"/>
    <property type="match status" value="1"/>
</dbReference>